<protein>
    <submittedName>
        <fullName evidence="1">Uncharacterized protein</fullName>
    </submittedName>
</protein>
<dbReference type="AlphaFoldDB" id="A0A3A3GDI1"/>
<dbReference type="RefSeq" id="WP_119795369.1">
    <property type="nucleotide sequence ID" value="NZ_QYZD01000022.1"/>
</dbReference>
<accession>A0A3A3GDI1</accession>
<reference evidence="1 2" key="1">
    <citation type="submission" date="2018-09" db="EMBL/GenBank/DDBJ databases">
        <title>Paenibacillus SK2017-BO5.</title>
        <authorList>
            <person name="Piskunova J.V."/>
            <person name="Dubiley S.A."/>
            <person name="Severinov K.V."/>
        </authorList>
    </citation>
    <scope>NUCLEOTIDE SEQUENCE [LARGE SCALE GENOMIC DNA]</scope>
    <source>
        <strain evidence="1 2">BO5</strain>
    </source>
</reference>
<evidence type="ECO:0000313" key="1">
    <source>
        <dbReference type="EMBL" id="RJG21627.1"/>
    </source>
</evidence>
<evidence type="ECO:0000313" key="2">
    <source>
        <dbReference type="Proteomes" id="UP000266177"/>
    </source>
</evidence>
<gene>
    <name evidence="1" type="ORF">DQX05_20615</name>
</gene>
<dbReference type="Proteomes" id="UP000266177">
    <property type="component" value="Unassembled WGS sequence"/>
</dbReference>
<organism evidence="1 2">
    <name type="scientific">Paenibacillus thiaminolyticus</name>
    <name type="common">Bacillus thiaminolyticus</name>
    <dbReference type="NCBI Taxonomy" id="49283"/>
    <lineage>
        <taxon>Bacteria</taxon>
        <taxon>Bacillati</taxon>
        <taxon>Bacillota</taxon>
        <taxon>Bacilli</taxon>
        <taxon>Bacillales</taxon>
        <taxon>Paenibacillaceae</taxon>
        <taxon>Paenibacillus</taxon>
    </lineage>
</organism>
<dbReference type="OrthoDB" id="1911073at2"/>
<proteinExistence type="predicted"/>
<dbReference type="EMBL" id="QYZD01000022">
    <property type="protein sequence ID" value="RJG21627.1"/>
    <property type="molecule type" value="Genomic_DNA"/>
</dbReference>
<sequence length="237" mass="27312">MTERLRCFLGKPVAAGKVSVYSPTVDQIGEIGEPLYNLYLLLATFDKEEVVRRLFSVDDDDWAQLEAEDDFLLLCSIPALYSSLCDALHFFTRSEFVYDEDVQAFVSDEAIIDRQNYRDVVRAVKLVNGIAAAETAPVRFKNDKAKELYGKLQHFKAKYARDNDNTLHLKDILSILCHAEGNGIHIFNVGELTVYQVYEHFERLNVRERHTRLLKVWANGYLGRDESLPEWMTRSKL</sequence>
<comment type="caution">
    <text evidence="1">The sequence shown here is derived from an EMBL/GenBank/DDBJ whole genome shotgun (WGS) entry which is preliminary data.</text>
</comment>
<name>A0A3A3GDI1_PANTH</name>